<name>A0A1N7PJI7_9RHOB</name>
<dbReference type="AlphaFoldDB" id="A0A1N7PJI7"/>
<proteinExistence type="predicted"/>
<dbReference type="Gene3D" id="3.90.550.10">
    <property type="entry name" value="Spore Coat Polysaccharide Biosynthesis Protein SpsA, Chain A"/>
    <property type="match status" value="1"/>
</dbReference>
<dbReference type="PANTHER" id="PTHR48090:SF7">
    <property type="entry name" value="RFBJ PROTEIN"/>
    <property type="match status" value="1"/>
</dbReference>
<feature type="domain" description="Glycosyltransferase 2-like" evidence="1">
    <location>
        <begin position="11"/>
        <end position="106"/>
    </location>
</feature>
<keyword evidence="2" id="KW-0808">Transferase</keyword>
<dbReference type="STRING" id="1086013.SAMN05421774_105296"/>
<dbReference type="Pfam" id="PF00535">
    <property type="entry name" value="Glycos_transf_2"/>
    <property type="match status" value="1"/>
</dbReference>
<dbReference type="GO" id="GO:0016740">
    <property type="term" value="F:transferase activity"/>
    <property type="evidence" value="ECO:0007669"/>
    <property type="project" value="UniProtKB-KW"/>
</dbReference>
<gene>
    <name evidence="2" type="ORF">SAMN05421774_105296</name>
</gene>
<protein>
    <submittedName>
        <fullName evidence="2">Glycosyltransferase involved in cell wall bisynthesis</fullName>
    </submittedName>
</protein>
<dbReference type="InterPro" id="IPR029044">
    <property type="entry name" value="Nucleotide-diphossugar_trans"/>
</dbReference>
<keyword evidence="3" id="KW-1185">Reference proteome</keyword>
<dbReference type="EMBL" id="FTOT01000005">
    <property type="protein sequence ID" value="SIT10549.1"/>
    <property type="molecule type" value="Genomic_DNA"/>
</dbReference>
<dbReference type="RefSeq" id="WP_229740509.1">
    <property type="nucleotide sequence ID" value="NZ_BMEH01000005.1"/>
</dbReference>
<organism evidence="2 3">
    <name type="scientific">Gemmobacter megaterium</name>
    <dbReference type="NCBI Taxonomy" id="1086013"/>
    <lineage>
        <taxon>Bacteria</taxon>
        <taxon>Pseudomonadati</taxon>
        <taxon>Pseudomonadota</taxon>
        <taxon>Alphaproteobacteria</taxon>
        <taxon>Rhodobacterales</taxon>
        <taxon>Paracoccaceae</taxon>
        <taxon>Gemmobacter</taxon>
    </lineage>
</organism>
<dbReference type="Proteomes" id="UP000186141">
    <property type="component" value="Unassembled WGS sequence"/>
</dbReference>
<reference evidence="2 3" key="1">
    <citation type="submission" date="2017-01" db="EMBL/GenBank/DDBJ databases">
        <authorList>
            <person name="Mah S.A."/>
            <person name="Swanson W.J."/>
            <person name="Moy G.W."/>
            <person name="Vacquier V.D."/>
        </authorList>
    </citation>
    <scope>NUCLEOTIDE SEQUENCE [LARGE SCALE GENOMIC DNA]</scope>
    <source>
        <strain evidence="2 3">DSM 26375</strain>
    </source>
</reference>
<dbReference type="InterPro" id="IPR050256">
    <property type="entry name" value="Glycosyltransferase_2"/>
</dbReference>
<evidence type="ECO:0000313" key="3">
    <source>
        <dbReference type="Proteomes" id="UP000186141"/>
    </source>
</evidence>
<sequence length="204" mass="22072">MLQAVAGHPLVAEILVIDDGSTDGTADVAAQTAGVRVLRLPRNGGKSAAMLAGVRATRQPLLLLLDADLLGLTPGAITELVRPVLDGRADVAISLRGNAPRLWRRIGLDYISGERVVPRSMLAGLAAQSLPRFGMEVAMNRLWLERSARIAVVHWPDVASPAKAVKQGLWRGIRSDMRMLADMRATLPASQLAMQIHRMRGRRI</sequence>
<dbReference type="SUPFAM" id="SSF53448">
    <property type="entry name" value="Nucleotide-diphospho-sugar transferases"/>
    <property type="match status" value="1"/>
</dbReference>
<evidence type="ECO:0000313" key="2">
    <source>
        <dbReference type="EMBL" id="SIT10549.1"/>
    </source>
</evidence>
<dbReference type="InterPro" id="IPR001173">
    <property type="entry name" value="Glyco_trans_2-like"/>
</dbReference>
<dbReference type="PANTHER" id="PTHR48090">
    <property type="entry name" value="UNDECAPRENYL-PHOSPHATE 4-DEOXY-4-FORMAMIDO-L-ARABINOSE TRANSFERASE-RELATED"/>
    <property type="match status" value="1"/>
</dbReference>
<accession>A0A1N7PJI7</accession>
<evidence type="ECO:0000259" key="1">
    <source>
        <dbReference type="Pfam" id="PF00535"/>
    </source>
</evidence>